<feature type="transmembrane region" description="Helical" evidence="2">
    <location>
        <begin position="901"/>
        <end position="926"/>
    </location>
</feature>
<organism evidence="3 4">
    <name type="scientific">Trichomonas vaginalis (strain ATCC PRA-98 / G3)</name>
    <dbReference type="NCBI Taxonomy" id="412133"/>
    <lineage>
        <taxon>Eukaryota</taxon>
        <taxon>Metamonada</taxon>
        <taxon>Parabasalia</taxon>
        <taxon>Trichomonadida</taxon>
        <taxon>Trichomonadidae</taxon>
        <taxon>Trichomonas</taxon>
    </lineage>
</organism>
<gene>
    <name evidence="3" type="ORF">TVAG_121070</name>
</gene>
<dbReference type="KEGG" id="tva:4720735"/>
<dbReference type="EMBL" id="DS113177">
    <property type="protein sequence ID" value="EAY23769.1"/>
    <property type="molecule type" value="Genomic_DNA"/>
</dbReference>
<keyword evidence="4" id="KW-1185">Reference proteome</keyword>
<dbReference type="InParanoid" id="A2D7Q2"/>
<dbReference type="InterPro" id="IPR013783">
    <property type="entry name" value="Ig-like_fold"/>
</dbReference>
<feature type="compositionally biased region" description="Polar residues" evidence="1">
    <location>
        <begin position="965"/>
        <end position="976"/>
    </location>
</feature>
<dbReference type="Gene3D" id="2.60.40.10">
    <property type="entry name" value="Immunoglobulins"/>
    <property type="match status" value="1"/>
</dbReference>
<dbReference type="VEuPathDB" id="TrichDB:TVAG_121070"/>
<dbReference type="RefSeq" id="XP_001277017.1">
    <property type="nucleotide sequence ID" value="XM_001277016.1"/>
</dbReference>
<evidence type="ECO:0000313" key="4">
    <source>
        <dbReference type="Proteomes" id="UP000001542"/>
    </source>
</evidence>
<dbReference type="Proteomes" id="UP000001542">
    <property type="component" value="Unassembled WGS sequence"/>
</dbReference>
<protein>
    <submittedName>
        <fullName evidence="3">Cadherin domain containing protein</fullName>
    </submittedName>
</protein>
<keyword evidence="2" id="KW-0812">Transmembrane</keyword>
<evidence type="ECO:0000256" key="2">
    <source>
        <dbReference type="SAM" id="Phobius"/>
    </source>
</evidence>
<feature type="compositionally biased region" description="Low complexity" evidence="1">
    <location>
        <begin position="877"/>
        <end position="897"/>
    </location>
</feature>
<feature type="region of interest" description="Disordered" evidence="1">
    <location>
        <begin position="876"/>
        <end position="897"/>
    </location>
</feature>
<feature type="compositionally biased region" description="Acidic residues" evidence="1">
    <location>
        <begin position="981"/>
        <end position="991"/>
    </location>
</feature>
<sequence>MLVYNLKVSVDLSSPSGQSDVLCWVQYTPDYVNPPVKLSKSNEETIAVTVTRKPEVDFNFDDDSFFGYNDKYKGNVVVNDDSKGRVVVELKNSQVTKTVFDSEYNSYNKEKQVGFSFDIDREIKYGLTNYVKITVTDEYGMSVSEQREITIINKPVITFSNFTPDYALQGDYIYADVNFTDYDQNKPIYFYYTLNDVTKKVEQSKVSNGEANQHIQLRIFIPLDTESKLQTIDLKLSNLESQTLETNRNSYSESRSYPLEVTYRPTITVNKINQLYSKGQKILLKGQISGNQLVNVVMLIDDVPQKPYKILTKGKELIDYEYNLVLPNDIKFGTRILKVKAVDSKGVESTNTEKLQFVYKNKPVIARVDNIKEYYDTYGDLTFNVYVNDTDKNKELYIHGQIGNDYPYLLSYGQSSTGGDNQLFEINQYFDTYLSGEQNFKVWVSDSFDPTHESDIDNSEVYETKIVLKYTPSLDVTFTPSDYYIAMNSSLDIRYTHYEEEKVTMKIIIGQKEILSEEINTKSGRKSVQITDDIGYGQKHVSVYIINKYKFESTYQETDIYVTSPSVLHNCSFTRNFALPNELIEIEGSFDDFEKNKYLYVFLKLGDREVKSASHKIQSSGEYNQKFQFGITIPKDEIIGIKSVTFWMSSNSNPQSSNAVFDSKKINGNLLISFKPSLEIKPLSKTVYDDGDKITLSGSVNAHTNVVLNYQIDSIILEQETPVTIQEYSGIFSVNLEIPSAYKYGKHVLYVQAIDGNGQTTGFTTINFEIENPPKILSVSLEKDVVKVDQKLVVKGTVQDKDLGNKIRILYRFDKGEETNAYKLQSDSSVQEFTFSIVINLEVGEHTIEIIASDNDGTESATASLKFTVEKIDETVENTNTTENNNNANSNTSSKSGKKNAGLIAGVVIAALILVALLVVASVLLIKRKQTTQNNNSGSEGSDIQEFETNISRNNNFTIEEIATNDNPLFSSTPLGNETDPFSDEFEEQEP</sequence>
<feature type="region of interest" description="Disordered" evidence="1">
    <location>
        <begin position="965"/>
        <end position="991"/>
    </location>
</feature>
<reference evidence="3" key="2">
    <citation type="journal article" date="2007" name="Science">
        <title>Draft genome sequence of the sexually transmitted pathogen Trichomonas vaginalis.</title>
        <authorList>
            <person name="Carlton J.M."/>
            <person name="Hirt R.P."/>
            <person name="Silva J.C."/>
            <person name="Delcher A.L."/>
            <person name="Schatz M."/>
            <person name="Zhao Q."/>
            <person name="Wortman J.R."/>
            <person name="Bidwell S.L."/>
            <person name="Alsmark U.C.M."/>
            <person name="Besteiro S."/>
            <person name="Sicheritz-Ponten T."/>
            <person name="Noel C.J."/>
            <person name="Dacks J.B."/>
            <person name="Foster P.G."/>
            <person name="Simillion C."/>
            <person name="Van de Peer Y."/>
            <person name="Miranda-Saavedra D."/>
            <person name="Barton G.J."/>
            <person name="Westrop G.D."/>
            <person name="Mueller S."/>
            <person name="Dessi D."/>
            <person name="Fiori P.L."/>
            <person name="Ren Q."/>
            <person name="Paulsen I."/>
            <person name="Zhang H."/>
            <person name="Bastida-Corcuera F.D."/>
            <person name="Simoes-Barbosa A."/>
            <person name="Brown M.T."/>
            <person name="Hayes R.D."/>
            <person name="Mukherjee M."/>
            <person name="Okumura C.Y."/>
            <person name="Schneider R."/>
            <person name="Smith A.J."/>
            <person name="Vanacova S."/>
            <person name="Villalvazo M."/>
            <person name="Haas B.J."/>
            <person name="Pertea M."/>
            <person name="Feldblyum T.V."/>
            <person name="Utterback T.R."/>
            <person name="Shu C.L."/>
            <person name="Osoegawa K."/>
            <person name="de Jong P.J."/>
            <person name="Hrdy I."/>
            <person name="Horvathova L."/>
            <person name="Zubacova Z."/>
            <person name="Dolezal P."/>
            <person name="Malik S.B."/>
            <person name="Logsdon J.M. Jr."/>
            <person name="Henze K."/>
            <person name="Gupta A."/>
            <person name="Wang C.C."/>
            <person name="Dunne R.L."/>
            <person name="Upcroft J.A."/>
            <person name="Upcroft P."/>
            <person name="White O."/>
            <person name="Salzberg S.L."/>
            <person name="Tang P."/>
            <person name="Chiu C.-H."/>
            <person name="Lee Y.-S."/>
            <person name="Embley T.M."/>
            <person name="Coombs G.H."/>
            <person name="Mottram J.C."/>
            <person name="Tachezy J."/>
            <person name="Fraser-Liggett C.M."/>
            <person name="Johnson P.J."/>
        </authorList>
    </citation>
    <scope>NUCLEOTIDE SEQUENCE [LARGE SCALE GENOMIC DNA]</scope>
    <source>
        <strain evidence="3">G3</strain>
    </source>
</reference>
<reference evidence="3" key="1">
    <citation type="submission" date="2006-10" db="EMBL/GenBank/DDBJ databases">
        <authorList>
            <person name="Amadeo P."/>
            <person name="Zhao Q."/>
            <person name="Wortman J."/>
            <person name="Fraser-Liggett C."/>
            <person name="Carlton J."/>
        </authorList>
    </citation>
    <scope>NUCLEOTIDE SEQUENCE</scope>
    <source>
        <strain evidence="3">G3</strain>
    </source>
</reference>
<dbReference type="PANTHER" id="PTHR46155">
    <property type="entry name" value="BIFUNCTIONAL INHIBITOR/LIPID-TRANSFER PROTEIN/SEED STORAGE 2S ALBUMIN SUPERFAMILY PROTEIN"/>
    <property type="match status" value="1"/>
</dbReference>
<name>A2D7Q2_TRIV3</name>
<accession>A2D7Q2</accession>
<proteinExistence type="predicted"/>
<keyword evidence="2" id="KW-0472">Membrane</keyword>
<dbReference type="VEuPathDB" id="TrichDB:TVAGG3_0994480"/>
<evidence type="ECO:0000313" key="3">
    <source>
        <dbReference type="EMBL" id="EAY23769.1"/>
    </source>
</evidence>
<dbReference type="AlphaFoldDB" id="A2D7Q2"/>
<keyword evidence="2" id="KW-1133">Transmembrane helix</keyword>
<dbReference type="PANTHER" id="PTHR46155:SF1">
    <property type="entry name" value="BIFUNCTIONAL INHIBITOR_LIPID-TRANSFER PROTEIN_SEED STORAGE 2S ALBUMIN SUPERFAMILY PROTEIN"/>
    <property type="match status" value="1"/>
</dbReference>
<evidence type="ECO:0000256" key="1">
    <source>
        <dbReference type="SAM" id="MobiDB-lite"/>
    </source>
</evidence>